<dbReference type="Gene3D" id="2.30.24.10">
    <property type="entry name" value="CAT RNA-binding domain"/>
    <property type="match status" value="1"/>
</dbReference>
<dbReference type="InterPro" id="IPR036650">
    <property type="entry name" value="CAT_RNA-bd_dom_sf"/>
</dbReference>
<dbReference type="Gene3D" id="1.10.1790.10">
    <property type="entry name" value="PRD domain"/>
    <property type="match status" value="2"/>
</dbReference>
<feature type="domain" description="PRD" evidence="2">
    <location>
        <begin position="64"/>
        <end position="169"/>
    </location>
</feature>
<dbReference type="EMBL" id="SODD01000019">
    <property type="protein sequence ID" value="TDW16861.1"/>
    <property type="molecule type" value="Genomic_DNA"/>
</dbReference>
<sequence length="281" mass="32963">MKIRQILNNNVALVERGKIDVIVVSKGISFKKKVGDSIQMDEVEKVFVPDSNDVLENYSYLLSHAEQGTLDATFKIITYAEEHIEEKVNDYLYLTLLDHIDYAIKRAEKSQFIISPLAWEVRKFYPHHYEIGKQAVRIMSEETGIEFPESEAVAIALHFINLQESQVDVKDAIKAMETVNDILTIIRIHFQMQFDEGSMNYNRLVTHLQYFAQRINLGEIYNSEDSELNKQVRIMYPQAYICVNKIRVYLMDRFDKELSKDEETYLMLHIHRVTQRNESEE</sequence>
<gene>
    <name evidence="3" type="ORF">EDD63_11927</name>
</gene>
<dbReference type="GO" id="GO:0003723">
    <property type="term" value="F:RNA binding"/>
    <property type="evidence" value="ECO:0007669"/>
    <property type="project" value="InterPro"/>
</dbReference>
<keyword evidence="4" id="KW-1185">Reference proteome</keyword>
<dbReference type="InterPro" id="IPR011608">
    <property type="entry name" value="PRD"/>
</dbReference>
<evidence type="ECO:0000259" key="2">
    <source>
        <dbReference type="PROSITE" id="PS51372"/>
    </source>
</evidence>
<evidence type="ECO:0000313" key="3">
    <source>
        <dbReference type="EMBL" id="TDW16861.1"/>
    </source>
</evidence>
<dbReference type="SUPFAM" id="SSF63520">
    <property type="entry name" value="PTS-regulatory domain, PRD"/>
    <property type="match status" value="2"/>
</dbReference>
<keyword evidence="1" id="KW-0677">Repeat</keyword>
<dbReference type="RefSeq" id="WP_134169656.1">
    <property type="nucleotide sequence ID" value="NZ_SODD01000019.1"/>
</dbReference>
<dbReference type="PANTHER" id="PTHR30185">
    <property type="entry name" value="CRYPTIC BETA-GLUCOSIDE BGL OPERON ANTITERMINATOR"/>
    <property type="match status" value="1"/>
</dbReference>
<comment type="caution">
    <text evidence="3">The sequence shown here is derived from an EMBL/GenBank/DDBJ whole genome shotgun (WGS) entry which is preliminary data.</text>
</comment>
<feature type="domain" description="PRD" evidence="2">
    <location>
        <begin position="170"/>
        <end position="280"/>
    </location>
</feature>
<dbReference type="PROSITE" id="PS51372">
    <property type="entry name" value="PRD_2"/>
    <property type="match status" value="2"/>
</dbReference>
<dbReference type="AlphaFoldDB" id="A0A4R7ZK29"/>
<proteinExistence type="predicted"/>
<protein>
    <submittedName>
        <fullName evidence="3">BglG family transcriptional antiterminator</fullName>
    </submittedName>
</protein>
<dbReference type="OrthoDB" id="9813552at2"/>
<dbReference type="SMART" id="SM01061">
    <property type="entry name" value="CAT_RBD"/>
    <property type="match status" value="1"/>
</dbReference>
<organism evidence="3 4">
    <name type="scientific">Breznakia blatticola</name>
    <dbReference type="NCBI Taxonomy" id="1754012"/>
    <lineage>
        <taxon>Bacteria</taxon>
        <taxon>Bacillati</taxon>
        <taxon>Bacillota</taxon>
        <taxon>Erysipelotrichia</taxon>
        <taxon>Erysipelotrichales</taxon>
        <taxon>Erysipelotrichaceae</taxon>
        <taxon>Breznakia</taxon>
    </lineage>
</organism>
<evidence type="ECO:0000313" key="4">
    <source>
        <dbReference type="Proteomes" id="UP000294743"/>
    </source>
</evidence>
<dbReference type="Pfam" id="PF00874">
    <property type="entry name" value="PRD"/>
    <property type="match status" value="2"/>
</dbReference>
<dbReference type="Proteomes" id="UP000294743">
    <property type="component" value="Unassembled WGS sequence"/>
</dbReference>
<accession>A0A4R7ZK29</accession>
<reference evidence="3 4" key="1">
    <citation type="submission" date="2019-03" db="EMBL/GenBank/DDBJ databases">
        <title>Genomic Encyclopedia of Type Strains, Phase IV (KMG-IV): sequencing the most valuable type-strain genomes for metagenomic binning, comparative biology and taxonomic classification.</title>
        <authorList>
            <person name="Goeker M."/>
        </authorList>
    </citation>
    <scope>NUCLEOTIDE SEQUENCE [LARGE SCALE GENOMIC DNA]</scope>
    <source>
        <strain evidence="3 4">DSM 28867</strain>
    </source>
</reference>
<dbReference type="InterPro" id="IPR004341">
    <property type="entry name" value="CAT_RNA-bd_dom"/>
</dbReference>
<dbReference type="GO" id="GO:0006355">
    <property type="term" value="P:regulation of DNA-templated transcription"/>
    <property type="evidence" value="ECO:0007669"/>
    <property type="project" value="InterPro"/>
</dbReference>
<name>A0A4R7ZK29_9FIRM</name>
<dbReference type="PANTHER" id="PTHR30185:SF15">
    <property type="entry name" value="CRYPTIC BETA-GLUCOSIDE BGL OPERON ANTITERMINATOR"/>
    <property type="match status" value="1"/>
</dbReference>
<dbReference type="Pfam" id="PF03123">
    <property type="entry name" value="CAT_RBD"/>
    <property type="match status" value="1"/>
</dbReference>
<evidence type="ECO:0000256" key="1">
    <source>
        <dbReference type="ARBA" id="ARBA00022737"/>
    </source>
</evidence>
<dbReference type="SUPFAM" id="SSF50151">
    <property type="entry name" value="SacY-like RNA-binding domain"/>
    <property type="match status" value="1"/>
</dbReference>
<dbReference type="InterPro" id="IPR050661">
    <property type="entry name" value="BglG_antiterminators"/>
</dbReference>
<dbReference type="InterPro" id="IPR036634">
    <property type="entry name" value="PRD_sf"/>
</dbReference>